<dbReference type="PROSITE" id="PS50850">
    <property type="entry name" value="MFS"/>
    <property type="match status" value="1"/>
</dbReference>
<feature type="transmembrane region" description="Helical" evidence="7">
    <location>
        <begin position="71"/>
        <end position="94"/>
    </location>
</feature>
<dbReference type="PANTHER" id="PTHR23506">
    <property type="entry name" value="GH10249P"/>
    <property type="match status" value="1"/>
</dbReference>
<feature type="transmembrane region" description="Helical" evidence="7">
    <location>
        <begin position="400"/>
        <end position="425"/>
    </location>
</feature>
<protein>
    <submittedName>
        <fullName evidence="9">Major facilitator superfamily domain, general substrate transporter</fullName>
    </submittedName>
</protein>
<keyword evidence="3 7" id="KW-0812">Transmembrane</keyword>
<evidence type="ECO:0000256" key="4">
    <source>
        <dbReference type="ARBA" id="ARBA00022989"/>
    </source>
</evidence>
<keyword evidence="10" id="KW-1185">Reference proteome</keyword>
<evidence type="ECO:0000256" key="2">
    <source>
        <dbReference type="ARBA" id="ARBA00022448"/>
    </source>
</evidence>
<dbReference type="InterPro" id="IPR050930">
    <property type="entry name" value="MFS_Vesicular_Transporter"/>
</dbReference>
<dbReference type="PANTHER" id="PTHR23506:SF23">
    <property type="entry name" value="GH10249P"/>
    <property type="match status" value="1"/>
</dbReference>
<dbReference type="InterPro" id="IPR036259">
    <property type="entry name" value="MFS_trans_sf"/>
</dbReference>
<feature type="transmembrane region" description="Helical" evidence="7">
    <location>
        <begin position="305"/>
        <end position="322"/>
    </location>
</feature>
<feature type="transmembrane region" description="Helical" evidence="7">
    <location>
        <begin position="369"/>
        <end position="388"/>
    </location>
</feature>
<evidence type="ECO:0000313" key="9">
    <source>
        <dbReference type="EMBL" id="SLM35652.1"/>
    </source>
</evidence>
<sequence length="523" mass="55324">MGADTRDVLAWRKRDASRPPPLLRYRSAKWFIMMTVCIAVFTDLFLYGIIVPVIPFALSTRAGVPEVDVQHWVSVLLACYGAALLAASPICGWFADHSKSRRAPLLIGLVALAGATVMLLVGSSIGVLVAGRLLQGFSAAVVWTVGLALLVDTVGQKDVGQVMGYVSLSMSLSYLLAPLLGGVVYARAGYFAVYYMAFGLIALDIIMRIALVEKKVAKQWDVPSSAPTPVKESSAVDLPLVVEGPPGAQSAKDSLPAGTSPAFATPSTTPFPSSDNDHPSSAPADPNPKRFSLPPVITLLGSRRLLASLWGCLVQASLLTAFDSVLPLRVQAIFHWTSTGAGLIFLALVLPSLIAPFIGHVSDTSGPRWLAAGGFVLACPFLVLLRLVDHDSVGQKVLLCALLALLGAALTMVMTPLLAEITYVVEAKEKKKPEAFGAGGAYAQAYGLFNVAFAAGSLVGPIWAGFVEQRAGWSTMSWTLGLVSAVSAMPVVVYSGGLITKRHREEKRVGHEEEGKEEDGTTA</sequence>
<keyword evidence="5 7" id="KW-0472">Membrane</keyword>
<feature type="transmembrane region" description="Helical" evidence="7">
    <location>
        <begin position="133"/>
        <end position="151"/>
    </location>
</feature>
<dbReference type="InterPro" id="IPR011701">
    <property type="entry name" value="MFS"/>
</dbReference>
<evidence type="ECO:0000256" key="5">
    <source>
        <dbReference type="ARBA" id="ARBA00023136"/>
    </source>
</evidence>
<feature type="transmembrane region" description="Helical" evidence="7">
    <location>
        <begin position="334"/>
        <end position="357"/>
    </location>
</feature>
<evidence type="ECO:0000256" key="7">
    <source>
        <dbReference type="SAM" id="Phobius"/>
    </source>
</evidence>
<organism evidence="9 10">
    <name type="scientific">Lasallia pustulata</name>
    <dbReference type="NCBI Taxonomy" id="136370"/>
    <lineage>
        <taxon>Eukaryota</taxon>
        <taxon>Fungi</taxon>
        <taxon>Dikarya</taxon>
        <taxon>Ascomycota</taxon>
        <taxon>Pezizomycotina</taxon>
        <taxon>Lecanoromycetes</taxon>
        <taxon>OSLEUM clade</taxon>
        <taxon>Umbilicariomycetidae</taxon>
        <taxon>Umbilicariales</taxon>
        <taxon>Umbilicariaceae</taxon>
        <taxon>Lasallia</taxon>
    </lineage>
</organism>
<keyword evidence="4 7" id="KW-1133">Transmembrane helix</keyword>
<feature type="transmembrane region" description="Helical" evidence="7">
    <location>
        <begin position="192"/>
        <end position="211"/>
    </location>
</feature>
<reference evidence="10" key="1">
    <citation type="submission" date="2017-03" db="EMBL/GenBank/DDBJ databases">
        <authorList>
            <person name="Sharma R."/>
            <person name="Thines M."/>
        </authorList>
    </citation>
    <scope>NUCLEOTIDE SEQUENCE [LARGE SCALE GENOMIC DNA]</scope>
</reference>
<dbReference type="Gene3D" id="1.20.1250.20">
    <property type="entry name" value="MFS general substrate transporter like domains"/>
    <property type="match status" value="1"/>
</dbReference>
<feature type="transmembrane region" description="Helical" evidence="7">
    <location>
        <begin position="478"/>
        <end position="499"/>
    </location>
</feature>
<evidence type="ECO:0000313" key="10">
    <source>
        <dbReference type="Proteomes" id="UP000192927"/>
    </source>
</evidence>
<dbReference type="InterPro" id="IPR020846">
    <property type="entry name" value="MFS_dom"/>
</dbReference>
<evidence type="ECO:0000256" key="3">
    <source>
        <dbReference type="ARBA" id="ARBA00022692"/>
    </source>
</evidence>
<feature type="region of interest" description="Disordered" evidence="6">
    <location>
        <begin position="504"/>
        <end position="523"/>
    </location>
</feature>
<comment type="subcellular location">
    <subcellularLocation>
        <location evidence="1">Membrane</location>
        <topology evidence="1">Multi-pass membrane protein</topology>
    </subcellularLocation>
</comment>
<dbReference type="GO" id="GO:0016020">
    <property type="term" value="C:membrane"/>
    <property type="evidence" value="ECO:0007669"/>
    <property type="project" value="UniProtKB-SubCell"/>
</dbReference>
<dbReference type="EMBL" id="FWEW01000787">
    <property type="protein sequence ID" value="SLM35652.1"/>
    <property type="molecule type" value="Genomic_DNA"/>
</dbReference>
<keyword evidence="2" id="KW-0813">Transport</keyword>
<proteinExistence type="predicted"/>
<evidence type="ECO:0000256" key="1">
    <source>
        <dbReference type="ARBA" id="ARBA00004141"/>
    </source>
</evidence>
<feature type="transmembrane region" description="Helical" evidence="7">
    <location>
        <begin position="30"/>
        <end position="51"/>
    </location>
</feature>
<feature type="region of interest" description="Disordered" evidence="6">
    <location>
        <begin position="266"/>
        <end position="289"/>
    </location>
</feature>
<evidence type="ECO:0000259" key="8">
    <source>
        <dbReference type="PROSITE" id="PS50850"/>
    </source>
</evidence>
<feature type="transmembrane region" description="Helical" evidence="7">
    <location>
        <begin position="163"/>
        <end position="186"/>
    </location>
</feature>
<accession>A0A1W5CY16</accession>
<dbReference type="CDD" id="cd17325">
    <property type="entry name" value="MFS_MdtG_SLC18_like"/>
    <property type="match status" value="1"/>
</dbReference>
<dbReference type="SUPFAM" id="SSF103473">
    <property type="entry name" value="MFS general substrate transporter"/>
    <property type="match status" value="1"/>
</dbReference>
<evidence type="ECO:0000256" key="6">
    <source>
        <dbReference type="SAM" id="MobiDB-lite"/>
    </source>
</evidence>
<feature type="transmembrane region" description="Helical" evidence="7">
    <location>
        <begin position="106"/>
        <end position="127"/>
    </location>
</feature>
<feature type="transmembrane region" description="Helical" evidence="7">
    <location>
        <begin position="446"/>
        <end position="466"/>
    </location>
</feature>
<name>A0A1W5CY16_9LECA</name>
<dbReference type="AlphaFoldDB" id="A0A1W5CY16"/>
<feature type="domain" description="Major facilitator superfamily (MFS) profile" evidence="8">
    <location>
        <begin position="32"/>
        <end position="502"/>
    </location>
</feature>
<dbReference type="Pfam" id="PF07690">
    <property type="entry name" value="MFS_1"/>
    <property type="match status" value="1"/>
</dbReference>
<dbReference type="GO" id="GO:0022857">
    <property type="term" value="F:transmembrane transporter activity"/>
    <property type="evidence" value="ECO:0007669"/>
    <property type="project" value="InterPro"/>
</dbReference>
<dbReference type="Proteomes" id="UP000192927">
    <property type="component" value="Unassembled WGS sequence"/>
</dbReference>